<reference evidence="2 3" key="1">
    <citation type="journal article" date="2006" name="Nat. Biotechnol.">
        <title>Genome sequence of the bioplastic-producing 'Knallgas' bacterium Ralstonia eutropha H16.</title>
        <authorList>
            <person name="Pohlmann A."/>
            <person name="Fricke W.F."/>
            <person name="Reinecke F."/>
            <person name="Kusian B."/>
            <person name="Liesegang H."/>
            <person name="Cramm R."/>
            <person name="Eitinger T."/>
            <person name="Ewering C."/>
            <person name="Potter M."/>
            <person name="Schwartz E."/>
            <person name="Strittmatter A."/>
            <person name="Voss I."/>
            <person name="Gottschalk G."/>
            <person name="Steinbuechel A."/>
            <person name="Friedrich B."/>
            <person name="Bowien B."/>
        </authorList>
    </citation>
    <scope>NUCLEOTIDE SEQUENCE [LARGE SCALE GENOMIC DNA]</scope>
    <source>
        <strain evidence="3">ATCC 17699 / DSM 428 / KCTC 22496 / NCIMB 10442 / H16 / Stanier 337</strain>
    </source>
</reference>
<name>Q0K2P9_CUPNH</name>
<dbReference type="AlphaFoldDB" id="Q0K2P9"/>
<keyword evidence="3" id="KW-1185">Reference proteome</keyword>
<proteinExistence type="predicted"/>
<dbReference type="eggNOG" id="ENOG5034BBM">
    <property type="taxonomic scope" value="Bacteria"/>
</dbReference>
<dbReference type="KEGG" id="reh:H16_B0934"/>
<accession>Q0K2P9</accession>
<dbReference type="EMBL" id="AM260480">
    <property type="protein sequence ID" value="CAJ95725.1"/>
    <property type="molecule type" value="Genomic_DNA"/>
</dbReference>
<gene>
    <name evidence="2" type="ordered locus">H16_B0934</name>
</gene>
<dbReference type="STRING" id="381666.H16_B0934"/>
<dbReference type="Proteomes" id="UP000008210">
    <property type="component" value="Chromosome 2"/>
</dbReference>
<sequence>MCYVCARESYGSVTDTGIKAARHYPGPTETPMRLFLRYRPLDIYPDPIDARVAELHELAEDIHARHARKWRRHGTMLTPRDRADRRFPTGDPETRH</sequence>
<evidence type="ECO:0000313" key="3">
    <source>
        <dbReference type="Proteomes" id="UP000008210"/>
    </source>
</evidence>
<organism evidence="2 3">
    <name type="scientific">Cupriavidus necator (strain ATCC 17699 / DSM 428 / KCTC 22496 / NCIMB 10442 / H16 / Stanier 337)</name>
    <name type="common">Ralstonia eutropha</name>
    <dbReference type="NCBI Taxonomy" id="381666"/>
    <lineage>
        <taxon>Bacteria</taxon>
        <taxon>Pseudomonadati</taxon>
        <taxon>Pseudomonadota</taxon>
        <taxon>Betaproteobacteria</taxon>
        <taxon>Burkholderiales</taxon>
        <taxon>Burkholderiaceae</taxon>
        <taxon>Cupriavidus</taxon>
    </lineage>
</organism>
<evidence type="ECO:0000256" key="1">
    <source>
        <dbReference type="SAM" id="MobiDB-lite"/>
    </source>
</evidence>
<dbReference type="HOGENOM" id="CLU_184316_0_0_4"/>
<feature type="compositionally biased region" description="Basic and acidic residues" evidence="1">
    <location>
        <begin position="79"/>
        <end position="96"/>
    </location>
</feature>
<feature type="region of interest" description="Disordered" evidence="1">
    <location>
        <begin position="73"/>
        <end position="96"/>
    </location>
</feature>
<evidence type="ECO:0000313" key="2">
    <source>
        <dbReference type="EMBL" id="CAJ95725.1"/>
    </source>
</evidence>
<protein>
    <submittedName>
        <fullName evidence="2">Uncharacterized protein</fullName>
    </submittedName>
</protein>